<organism evidence="1 2">
    <name type="scientific">Pleurodeles waltl</name>
    <name type="common">Iberian ribbed newt</name>
    <dbReference type="NCBI Taxonomy" id="8319"/>
    <lineage>
        <taxon>Eukaryota</taxon>
        <taxon>Metazoa</taxon>
        <taxon>Chordata</taxon>
        <taxon>Craniata</taxon>
        <taxon>Vertebrata</taxon>
        <taxon>Euteleostomi</taxon>
        <taxon>Amphibia</taxon>
        <taxon>Batrachia</taxon>
        <taxon>Caudata</taxon>
        <taxon>Salamandroidea</taxon>
        <taxon>Salamandridae</taxon>
        <taxon>Pleurodelinae</taxon>
        <taxon>Pleurodeles</taxon>
    </lineage>
</organism>
<accession>A0AAV7SMN0</accession>
<evidence type="ECO:0000313" key="2">
    <source>
        <dbReference type="Proteomes" id="UP001066276"/>
    </source>
</evidence>
<dbReference type="Proteomes" id="UP001066276">
    <property type="component" value="Chromosome 4_2"/>
</dbReference>
<name>A0AAV7SMN0_PLEWA</name>
<gene>
    <name evidence="1" type="ORF">NDU88_005774</name>
</gene>
<dbReference type="AlphaFoldDB" id="A0AAV7SMN0"/>
<proteinExistence type="predicted"/>
<comment type="caution">
    <text evidence="1">The sequence shown here is derived from an EMBL/GenBank/DDBJ whole genome shotgun (WGS) entry which is preliminary data.</text>
</comment>
<keyword evidence="2" id="KW-1185">Reference proteome</keyword>
<reference evidence="1" key="1">
    <citation type="journal article" date="2022" name="bioRxiv">
        <title>Sequencing and chromosome-scale assembly of the giantPleurodeles waltlgenome.</title>
        <authorList>
            <person name="Brown T."/>
            <person name="Elewa A."/>
            <person name="Iarovenko S."/>
            <person name="Subramanian E."/>
            <person name="Araus A.J."/>
            <person name="Petzold A."/>
            <person name="Susuki M."/>
            <person name="Suzuki K.-i.T."/>
            <person name="Hayashi T."/>
            <person name="Toyoda A."/>
            <person name="Oliveira C."/>
            <person name="Osipova E."/>
            <person name="Leigh N.D."/>
            <person name="Simon A."/>
            <person name="Yun M.H."/>
        </authorList>
    </citation>
    <scope>NUCLEOTIDE SEQUENCE</scope>
    <source>
        <strain evidence="1">20211129_DDA</strain>
        <tissue evidence="1">Liver</tissue>
    </source>
</reference>
<sequence length="109" mass="12129">MLSWDLHPFAVTALWYRTTPDESLRAPSDDDSGIKHQLVIFRAARAKEGHTWASDLSADAVPADRISSTKRLLYKAEDSTSLERYTQTHMLATLLDRNLGLLSSLGATL</sequence>
<dbReference type="EMBL" id="JANPWB010000008">
    <property type="protein sequence ID" value="KAJ1165346.1"/>
    <property type="molecule type" value="Genomic_DNA"/>
</dbReference>
<evidence type="ECO:0000313" key="1">
    <source>
        <dbReference type="EMBL" id="KAJ1165346.1"/>
    </source>
</evidence>
<protein>
    <submittedName>
        <fullName evidence="1">Uncharacterized protein</fullName>
    </submittedName>
</protein>